<dbReference type="RefSeq" id="WP_044639359.1">
    <property type="nucleotide sequence ID" value="NZ_CP007202.1"/>
</dbReference>
<dbReference type="HOGENOM" id="CLU_1119563_0_0_10"/>
<dbReference type="Proteomes" id="UP000032229">
    <property type="component" value="Chromosome"/>
</dbReference>
<feature type="chain" id="PRO_5002191699" evidence="2">
    <location>
        <begin position="20"/>
        <end position="248"/>
    </location>
</feature>
<keyword evidence="2" id="KW-0732">Signal</keyword>
<dbReference type="EMBL" id="CP007202">
    <property type="protein sequence ID" value="AJR05003.1"/>
    <property type="molecule type" value="Genomic_DNA"/>
</dbReference>
<keyword evidence="1" id="KW-0175">Coiled coil</keyword>
<name>A0A0C5WD47_9FLAO</name>
<dbReference type="KEGG" id="sze:AW14_14345"/>
<evidence type="ECO:0000313" key="4">
    <source>
        <dbReference type="Proteomes" id="UP000032229"/>
    </source>
</evidence>
<reference evidence="3 4" key="1">
    <citation type="submission" date="2014-02" db="EMBL/GenBank/DDBJ databases">
        <authorList>
            <person name="Young C.-C."/>
            <person name="Hameed A."/>
            <person name="Huang H.-C."/>
            <person name="Shahina M."/>
        </authorList>
    </citation>
    <scope>NUCLEOTIDE SEQUENCE [LARGE SCALE GENOMIC DNA]</scope>
    <source>
        <strain evidence="3 4">CC-SAMT-1</strain>
    </source>
</reference>
<accession>A0A0C5WD47</accession>
<gene>
    <name evidence="3" type="ORF">AW14_14345</name>
</gene>
<sequence>MRTFSIFMLCALVSLNGLAQSNCGVADSYLVYAYSNIKDAYESNNKDHLKYYSKKSLESFEKAKPILKSCGCETAYNLIFDSIELLKKVETATTFEDGRFFVKRVKAHAKNSIIALDSCNSGAINTSDETNNDLASIEDEQQQLEAQQKALQQKAEDIHKKLEAKNLKAIQLQKELLIKDYKLALELNVKNYNETLKICNWKNDLIKISDTESNLIEKSMDEIKTHYLNALKAMATDYLSKLNLSSIN</sequence>
<dbReference type="OrthoDB" id="1158605at2"/>
<dbReference type="AlphaFoldDB" id="A0A0C5WD47"/>
<protein>
    <submittedName>
        <fullName evidence="3">Uncharacterized protein</fullName>
    </submittedName>
</protein>
<evidence type="ECO:0000256" key="1">
    <source>
        <dbReference type="SAM" id="Coils"/>
    </source>
</evidence>
<keyword evidence="4" id="KW-1185">Reference proteome</keyword>
<evidence type="ECO:0000313" key="3">
    <source>
        <dbReference type="EMBL" id="AJR05003.1"/>
    </source>
</evidence>
<feature type="signal peptide" evidence="2">
    <location>
        <begin position="1"/>
        <end position="19"/>
    </location>
</feature>
<proteinExistence type="predicted"/>
<evidence type="ECO:0000256" key="2">
    <source>
        <dbReference type="SAM" id="SignalP"/>
    </source>
</evidence>
<feature type="coiled-coil region" evidence="1">
    <location>
        <begin position="127"/>
        <end position="175"/>
    </location>
</feature>
<organism evidence="3 4">
    <name type="scientific">Siansivirga zeaxanthinifaciens CC-SAMT-1</name>
    <dbReference type="NCBI Taxonomy" id="1454006"/>
    <lineage>
        <taxon>Bacteria</taxon>
        <taxon>Pseudomonadati</taxon>
        <taxon>Bacteroidota</taxon>
        <taxon>Flavobacteriia</taxon>
        <taxon>Flavobacteriales</taxon>
        <taxon>Flavobacteriaceae</taxon>
        <taxon>Siansivirga</taxon>
    </lineage>
</organism>